<organism evidence="2 3">
    <name type="scientific">Phytophthora infestans</name>
    <name type="common">Potato late blight agent</name>
    <name type="synonym">Botrytis infestans</name>
    <dbReference type="NCBI Taxonomy" id="4787"/>
    <lineage>
        <taxon>Eukaryota</taxon>
        <taxon>Sar</taxon>
        <taxon>Stramenopiles</taxon>
        <taxon>Oomycota</taxon>
        <taxon>Peronosporomycetes</taxon>
        <taxon>Peronosporales</taxon>
        <taxon>Peronosporaceae</taxon>
        <taxon>Phytophthora</taxon>
    </lineage>
</organism>
<dbReference type="AlphaFoldDB" id="A0A833SGA1"/>
<gene>
    <name evidence="2" type="ORF">GN244_ATG14982</name>
</gene>
<accession>A0A833SGA1</accession>
<sequence>MFGPGVAEDASPRGASMNGGGTLGMAVVADDEARVGIEVTVDAIMEASVAGATQLCIFALSVVASVATDMAD</sequence>
<proteinExistence type="predicted"/>
<protein>
    <submittedName>
        <fullName evidence="2">Uncharacterized protein</fullName>
    </submittedName>
</protein>
<keyword evidence="3" id="KW-1185">Reference proteome</keyword>
<evidence type="ECO:0000313" key="3">
    <source>
        <dbReference type="Proteomes" id="UP000602510"/>
    </source>
</evidence>
<evidence type="ECO:0000313" key="2">
    <source>
        <dbReference type="EMBL" id="KAF4033098.1"/>
    </source>
</evidence>
<comment type="caution">
    <text evidence="2">The sequence shown here is derived from an EMBL/GenBank/DDBJ whole genome shotgun (WGS) entry which is preliminary data.</text>
</comment>
<evidence type="ECO:0000256" key="1">
    <source>
        <dbReference type="SAM" id="MobiDB-lite"/>
    </source>
</evidence>
<dbReference type="Proteomes" id="UP000602510">
    <property type="component" value="Unassembled WGS sequence"/>
</dbReference>
<dbReference type="EMBL" id="WSZM01000435">
    <property type="protein sequence ID" value="KAF4033098.1"/>
    <property type="molecule type" value="Genomic_DNA"/>
</dbReference>
<feature type="region of interest" description="Disordered" evidence="1">
    <location>
        <begin position="1"/>
        <end position="20"/>
    </location>
</feature>
<reference evidence="2" key="1">
    <citation type="submission" date="2020-04" db="EMBL/GenBank/DDBJ databases">
        <title>Hybrid Assembly of Korean Phytophthora infestans isolates.</title>
        <authorList>
            <person name="Prokchorchik M."/>
            <person name="Lee Y."/>
            <person name="Seo J."/>
            <person name="Cho J.-H."/>
            <person name="Park Y.-E."/>
            <person name="Jang D.-C."/>
            <person name="Im J.-S."/>
            <person name="Choi J.-G."/>
            <person name="Park H.-J."/>
            <person name="Lee G.-B."/>
            <person name="Lee Y.-G."/>
            <person name="Hong S.-Y."/>
            <person name="Cho K."/>
            <person name="Sohn K.H."/>
        </authorList>
    </citation>
    <scope>NUCLEOTIDE SEQUENCE</scope>
    <source>
        <strain evidence="2">KR_1_A1</strain>
    </source>
</reference>
<name>A0A833SGA1_PHYIN</name>